<gene>
    <name evidence="9" type="ORF">J2X04_000436</name>
</gene>
<evidence type="ECO:0000256" key="5">
    <source>
        <dbReference type="ARBA" id="ARBA00023136"/>
    </source>
</evidence>
<comment type="caution">
    <text evidence="9">The sequence shown here is derived from an EMBL/GenBank/DDBJ whole genome shotgun (WGS) entry which is preliminary data.</text>
</comment>
<keyword evidence="6" id="KW-0998">Cell outer membrane</keyword>
<evidence type="ECO:0000256" key="7">
    <source>
        <dbReference type="SAM" id="SignalP"/>
    </source>
</evidence>
<dbReference type="SUPFAM" id="SSF56935">
    <property type="entry name" value="Porins"/>
    <property type="match status" value="1"/>
</dbReference>
<evidence type="ECO:0000256" key="1">
    <source>
        <dbReference type="ARBA" id="ARBA00004571"/>
    </source>
</evidence>
<feature type="domain" description="TonB-dependent transporter Oar-like beta-barrel" evidence="8">
    <location>
        <begin position="240"/>
        <end position="303"/>
    </location>
</feature>
<dbReference type="InterPro" id="IPR013784">
    <property type="entry name" value="Carb-bd-like_fold"/>
</dbReference>
<evidence type="ECO:0000256" key="3">
    <source>
        <dbReference type="ARBA" id="ARBA00022452"/>
    </source>
</evidence>
<dbReference type="Pfam" id="PF25183">
    <property type="entry name" value="OMP_b-brl_4"/>
    <property type="match status" value="2"/>
</dbReference>
<dbReference type="Gene3D" id="2.60.40.1120">
    <property type="entry name" value="Carboxypeptidase-like, regulatory domain"/>
    <property type="match status" value="1"/>
</dbReference>
<keyword evidence="9" id="KW-0675">Receptor</keyword>
<feature type="domain" description="TonB-dependent transporter Oar-like beta-barrel" evidence="8">
    <location>
        <begin position="352"/>
        <end position="1004"/>
    </location>
</feature>
<dbReference type="InterPro" id="IPR036942">
    <property type="entry name" value="Beta-barrel_TonB_sf"/>
</dbReference>
<dbReference type="Pfam" id="PF13620">
    <property type="entry name" value="CarboxypepD_reg"/>
    <property type="match status" value="1"/>
</dbReference>
<evidence type="ECO:0000256" key="6">
    <source>
        <dbReference type="ARBA" id="ARBA00023237"/>
    </source>
</evidence>
<keyword evidence="7" id="KW-0732">Signal</keyword>
<keyword evidence="3" id="KW-1134">Transmembrane beta strand</keyword>
<keyword evidence="2" id="KW-0813">Transport</keyword>
<dbReference type="PANTHER" id="PTHR30069">
    <property type="entry name" value="TONB-DEPENDENT OUTER MEMBRANE RECEPTOR"/>
    <property type="match status" value="1"/>
</dbReference>
<protein>
    <submittedName>
        <fullName evidence="9">Outer membrane receptor for ferrienterochelin and colicin</fullName>
    </submittedName>
</protein>
<evidence type="ECO:0000313" key="9">
    <source>
        <dbReference type="EMBL" id="MDR7098089.1"/>
    </source>
</evidence>
<dbReference type="PANTHER" id="PTHR30069:SF46">
    <property type="entry name" value="OAR PROTEIN"/>
    <property type="match status" value="1"/>
</dbReference>
<keyword evidence="4" id="KW-0812">Transmembrane</keyword>
<evidence type="ECO:0000259" key="8">
    <source>
        <dbReference type="Pfam" id="PF25183"/>
    </source>
</evidence>
<feature type="chain" id="PRO_5046510612" evidence="7">
    <location>
        <begin position="20"/>
        <end position="1079"/>
    </location>
</feature>
<keyword evidence="5" id="KW-0472">Membrane</keyword>
<name>A0ABU1VKV4_9GAMM</name>
<proteinExistence type="predicted"/>
<dbReference type="InterPro" id="IPR039426">
    <property type="entry name" value="TonB-dep_rcpt-like"/>
</dbReference>
<dbReference type="Proteomes" id="UP001267878">
    <property type="component" value="Unassembled WGS sequence"/>
</dbReference>
<evidence type="ECO:0000256" key="2">
    <source>
        <dbReference type="ARBA" id="ARBA00022448"/>
    </source>
</evidence>
<dbReference type="EMBL" id="JAVDVW010000001">
    <property type="protein sequence ID" value="MDR7098089.1"/>
    <property type="molecule type" value="Genomic_DNA"/>
</dbReference>
<evidence type="ECO:0000256" key="4">
    <source>
        <dbReference type="ARBA" id="ARBA00022692"/>
    </source>
</evidence>
<sequence length="1079" mass="117612">MSKLTLGLLAVLATAPAFAQSTSAGVGGRVTGADGRPVAGAEVTITHTESGTVSHAVTDADGRYNARGLRVGGPYTITINKSGEGSNSQDGVYLNLDKVNQVDAALNAEVTTLEAVKAVAVVGSELFSATKMGAGSNITREQLTTMPSINRNLQDFVRLDPRVAQTDKARNEISVGGQNPRFNVIRVDGISGADSFGLESNSLPTPRQPFSMDTIDEIAVDVANYDVTISGGTGGVINAVTKSGTNDFHGSVYGIYRDNDWSGKNQNDIRPQLFQDETTYGMTFGGPLVEDKLFFFANYENYKGKGLFTGNSGFGPVGSGESNIVGITQAQIDEVIRLAQLKGFDAGTMDKPALDTESEEYGLKIDWNINDAHRASFRYGKTEQNTPFLQGFSASQLALNTYHYVRDFSLETYTAQLFSDWNDVFSTEAKVSYRDYSAVRNPLADLPAIAIRIGSNTLNLGTEENTHANVLETQTWNGFFAGNLFLGDHTVKFGADYESNDVYNLFGRRVNGVYTFNCINTVTNPTTGAGCAQSFESGRSSRYQLFYPRGGDLDNMAAVFTQENLGLFVQDSWAVNYNLTLTYGLRYDRSIVDDKPTFNAAASSVFGVRNDNTIDGTELWSPRLGFNYTFDAERPTQVRGGLGLFKGSAATVWLANPYANNGLSYTDYVFTNGIANFSPDPANQINQFTPGTGATQSVDFLDDDLVQPSVWKANLAFDTELPLWGIVASTELVLTSVKDGIFYQQLNLGAPTAVGQDGRLIYWNNTGANNGLRPNSWNVNGVVTGGDARFNRNRTYNDAIIAKQTNKGESQQLSFSLSKPFNNSDWSWNASYTYTNANEVSPLTSSTSSSQLGNTSIFQANEEVNSTSSYEIKNRFLGTMSWKHAFFGDNDTIVSMVYEGRSGRPYSYNFDNDANGDGRLNDLLYIPSAPGDVVFGSAAEEAAFWNFVSHNDYLMQHQGQVAERNAAQGPWVNQFDLHLSQEFPGFMKGHKAELSFDILNFGNLLNKDWGQVEEVAFPAMRGIVEYGGICGAGGAPLTGTCVGNAGKYVYRWNGADNLTIYDDKGISRWSAQVSFRYKF</sequence>
<dbReference type="SUPFAM" id="SSF49452">
    <property type="entry name" value="Starch-binding domain-like"/>
    <property type="match status" value="1"/>
</dbReference>
<evidence type="ECO:0000313" key="10">
    <source>
        <dbReference type="Proteomes" id="UP001267878"/>
    </source>
</evidence>
<accession>A0ABU1VKV4</accession>
<feature type="signal peptide" evidence="7">
    <location>
        <begin position="1"/>
        <end position="19"/>
    </location>
</feature>
<reference evidence="9 10" key="1">
    <citation type="submission" date="2023-07" db="EMBL/GenBank/DDBJ databases">
        <title>Sorghum-associated microbial communities from plants grown in Nebraska, USA.</title>
        <authorList>
            <person name="Schachtman D."/>
        </authorList>
    </citation>
    <scope>NUCLEOTIDE SEQUENCE [LARGE SCALE GENOMIC DNA]</scope>
    <source>
        <strain evidence="9 10">BE187</strain>
    </source>
</reference>
<dbReference type="Gene3D" id="2.40.170.20">
    <property type="entry name" value="TonB-dependent receptor, beta-barrel domain"/>
    <property type="match status" value="1"/>
</dbReference>
<organism evidence="9 10">
    <name type="scientific">Agrilutibacter niabensis</name>
    <dbReference type="NCBI Taxonomy" id="380628"/>
    <lineage>
        <taxon>Bacteria</taxon>
        <taxon>Pseudomonadati</taxon>
        <taxon>Pseudomonadota</taxon>
        <taxon>Gammaproteobacteria</taxon>
        <taxon>Lysobacterales</taxon>
        <taxon>Lysobacteraceae</taxon>
        <taxon>Agrilutibacter</taxon>
    </lineage>
</organism>
<comment type="subcellular location">
    <subcellularLocation>
        <location evidence="1">Cell outer membrane</location>
        <topology evidence="1">Multi-pass membrane protein</topology>
    </subcellularLocation>
</comment>
<keyword evidence="10" id="KW-1185">Reference proteome</keyword>
<dbReference type="InterPro" id="IPR057601">
    <property type="entry name" value="Oar-like_b-barrel"/>
</dbReference>